<dbReference type="PANTHER" id="PTHR21503:SF8">
    <property type="entry name" value="F-BOX ASSOCIATED DOMAIN-CONTAINING PROTEIN-RELATED"/>
    <property type="match status" value="1"/>
</dbReference>
<keyword evidence="3" id="KW-1185">Reference proteome</keyword>
<dbReference type="Pfam" id="PF07735">
    <property type="entry name" value="FBA_2"/>
    <property type="match status" value="1"/>
</dbReference>
<evidence type="ECO:0000259" key="1">
    <source>
        <dbReference type="Pfam" id="PF07735"/>
    </source>
</evidence>
<organism evidence="3">
    <name type="scientific">Caenorhabditis brenneri</name>
    <name type="common">Nematode worm</name>
    <dbReference type="NCBI Taxonomy" id="135651"/>
    <lineage>
        <taxon>Eukaryota</taxon>
        <taxon>Metazoa</taxon>
        <taxon>Ecdysozoa</taxon>
        <taxon>Nematoda</taxon>
        <taxon>Chromadorea</taxon>
        <taxon>Rhabditida</taxon>
        <taxon>Rhabditina</taxon>
        <taxon>Rhabditomorpha</taxon>
        <taxon>Rhabditoidea</taxon>
        <taxon>Rhabditidae</taxon>
        <taxon>Peloderinae</taxon>
        <taxon>Caenorhabditis</taxon>
    </lineage>
</organism>
<dbReference type="Proteomes" id="UP000008068">
    <property type="component" value="Unassembled WGS sequence"/>
</dbReference>
<gene>
    <name evidence="2" type="ORF">CAEBREN_00884</name>
</gene>
<name>G0N5U3_CAEBE</name>
<protein>
    <recommendedName>
        <fullName evidence="1">Sdz-33 F-box domain-containing protein</fullName>
    </recommendedName>
</protein>
<dbReference type="FunCoup" id="G0N5U3">
    <property type="interactions" value="1060"/>
</dbReference>
<dbReference type="OMA" id="TMNCERI"/>
<dbReference type="InParanoid" id="G0N5U3"/>
<dbReference type="HOGENOM" id="CLU_052088_0_0_1"/>
<proteinExistence type="predicted"/>
<feature type="domain" description="Sdz-33 F-box" evidence="1">
    <location>
        <begin position="121"/>
        <end position="171"/>
    </location>
</feature>
<accession>G0N5U3</accession>
<evidence type="ECO:0000313" key="2">
    <source>
        <dbReference type="EMBL" id="EGT53454.1"/>
    </source>
</evidence>
<reference evidence="3" key="1">
    <citation type="submission" date="2011-07" db="EMBL/GenBank/DDBJ databases">
        <authorList>
            <consortium name="Caenorhabditis brenneri Sequencing and Analysis Consortium"/>
            <person name="Wilson R.K."/>
        </authorList>
    </citation>
    <scope>NUCLEOTIDE SEQUENCE [LARGE SCALE GENOMIC DNA]</scope>
    <source>
        <strain evidence="3">PB2801</strain>
    </source>
</reference>
<dbReference type="EMBL" id="GL379841">
    <property type="protein sequence ID" value="EGT53454.1"/>
    <property type="molecule type" value="Genomic_DNA"/>
</dbReference>
<dbReference type="AlphaFoldDB" id="G0N5U3"/>
<sequence>MRIRIKLPTGEFAGYYQAFAPPDQEDVCMNYILAHLLNLFTRCTVQLLYVNFVSLRDEFLVRRAVSSLPICENMHLEGRECRRDHNGILATTAVTKSYRSSSMVFTGKRVVDKLACTDRIDSMNSSWMTRESLLNLNCTNVILDRSIFIQSDLLAFLKKWQKTTDGSMERIKRMEIGVPNSVLPLDLKEVGGKPWSTKRRPQWFEDWDCCNGIDIKRADGEWCTVLQRPLNTFRFVVWKNLNNP</sequence>
<dbReference type="PANTHER" id="PTHR21503">
    <property type="entry name" value="F-BOX-CONTAINING HYPOTHETICAL PROTEIN C.ELEGANS"/>
    <property type="match status" value="1"/>
</dbReference>
<dbReference type="InterPro" id="IPR012885">
    <property type="entry name" value="F-box_Sdz-33"/>
</dbReference>
<dbReference type="eggNOG" id="ENOG502TIQ0">
    <property type="taxonomic scope" value="Eukaryota"/>
</dbReference>
<evidence type="ECO:0000313" key="3">
    <source>
        <dbReference type="Proteomes" id="UP000008068"/>
    </source>
</evidence>
<dbReference type="OrthoDB" id="5906327at2759"/>